<evidence type="ECO:0000259" key="2">
    <source>
        <dbReference type="PROSITE" id="PS50164"/>
    </source>
</evidence>
<accession>A0A7S1TRH9</accession>
<dbReference type="Gene3D" id="3.40.1440.10">
    <property type="entry name" value="GIY-YIG endonuclease"/>
    <property type="match status" value="1"/>
</dbReference>
<feature type="region of interest" description="Disordered" evidence="1">
    <location>
        <begin position="268"/>
        <end position="325"/>
    </location>
</feature>
<dbReference type="PANTHER" id="PTHR20208">
    <property type="entry name" value="STRUCTURE-SPECIFIC ENDONUCLEASE SUBUNIT SLX1"/>
    <property type="match status" value="1"/>
</dbReference>
<protein>
    <recommendedName>
        <fullName evidence="2">GIY-YIG domain-containing protein</fullName>
    </recommendedName>
</protein>
<evidence type="ECO:0000313" key="3">
    <source>
        <dbReference type="EMBL" id="CAD9244690.1"/>
    </source>
</evidence>
<sequence length="325" mass="36081">MPNFCYLLRSLERPQSTATYVGFTVNPHRRLRQHNGEIKGGAKRTRMYRPWETAVVVGGFTQKTKALSFEWAWQHPQRSKTVRRLVGDAFAKKLQRKRGLKGRMQTLFFMLHCDAWEDQDLVLNFREDYAFETWAELEESLLAGGAAAGAGGVAGLTPVPTNFVEDFKELSGALARDDQEDMEANEDEDDEDGDGFEEDFEEDVIDVDAEDEAALEAMASTPPQAAGWRVGGGVSWLLDDSFDNSNDDNDDVEDDAMEGVSLAECVNLGRDWRRRSSEPPPPLEAVEPPMAEQLIDLTLEDSPAKPGDGSGDGGDRAEPIFVDDD</sequence>
<dbReference type="Pfam" id="PF01541">
    <property type="entry name" value="GIY-YIG"/>
    <property type="match status" value="1"/>
</dbReference>
<dbReference type="InterPro" id="IPR000305">
    <property type="entry name" value="GIY-YIG_endonuc"/>
</dbReference>
<proteinExistence type="predicted"/>
<dbReference type="InterPro" id="IPR035901">
    <property type="entry name" value="GIY-YIG_endonuc_sf"/>
</dbReference>
<dbReference type="EMBL" id="HBGJ01005019">
    <property type="protein sequence ID" value="CAD9244690.1"/>
    <property type="molecule type" value="Transcribed_RNA"/>
</dbReference>
<gene>
    <name evidence="3" type="ORF">PPAR1163_LOCUS3038</name>
</gene>
<reference evidence="3" key="1">
    <citation type="submission" date="2021-01" db="EMBL/GenBank/DDBJ databases">
        <authorList>
            <person name="Corre E."/>
            <person name="Pelletier E."/>
            <person name="Niang G."/>
            <person name="Scheremetjew M."/>
            <person name="Finn R."/>
            <person name="Kale V."/>
            <person name="Holt S."/>
            <person name="Cochrane G."/>
            <person name="Meng A."/>
            <person name="Brown T."/>
            <person name="Cohen L."/>
        </authorList>
    </citation>
    <scope>NUCLEOTIDE SEQUENCE</scope>
    <source>
        <strain evidence="3">CCMP2877</strain>
    </source>
</reference>
<organism evidence="3">
    <name type="scientific">Phaeomonas parva</name>
    <dbReference type="NCBI Taxonomy" id="124430"/>
    <lineage>
        <taxon>Eukaryota</taxon>
        <taxon>Sar</taxon>
        <taxon>Stramenopiles</taxon>
        <taxon>Ochrophyta</taxon>
        <taxon>Pinguiophyceae</taxon>
        <taxon>Pinguiochrysidales</taxon>
        <taxon>Pinguiochrysidaceae</taxon>
        <taxon>Phaeomonas</taxon>
    </lineage>
</organism>
<feature type="compositionally biased region" description="Acidic residues" evidence="1">
    <location>
        <begin position="178"/>
        <end position="196"/>
    </location>
</feature>
<feature type="region of interest" description="Disordered" evidence="1">
    <location>
        <begin position="174"/>
        <end position="196"/>
    </location>
</feature>
<dbReference type="InterPro" id="IPR050381">
    <property type="entry name" value="SLX1_endonuclease"/>
</dbReference>
<feature type="domain" description="GIY-YIG" evidence="2">
    <location>
        <begin position="1"/>
        <end position="83"/>
    </location>
</feature>
<evidence type="ECO:0000256" key="1">
    <source>
        <dbReference type="SAM" id="MobiDB-lite"/>
    </source>
</evidence>
<name>A0A7S1TRH9_9STRA</name>
<dbReference type="CDD" id="cd10455">
    <property type="entry name" value="GIY-YIG_SLX1"/>
    <property type="match status" value="1"/>
</dbReference>
<dbReference type="PROSITE" id="PS50164">
    <property type="entry name" value="GIY_YIG"/>
    <property type="match status" value="1"/>
</dbReference>
<dbReference type="AlphaFoldDB" id="A0A7S1TRH9"/>